<dbReference type="Proteomes" id="UP000076078">
    <property type="component" value="Unassembled WGS sequence"/>
</dbReference>
<comment type="caution">
    <text evidence="2">The sequence shown here is derived from an EMBL/GenBank/DDBJ whole genome shotgun (WGS) entry which is preliminary data.</text>
</comment>
<organism evidence="2 3">
    <name type="scientific">Tieghemostelium lacteum</name>
    <name type="common">Slime mold</name>
    <name type="synonym">Dictyostelium lacteum</name>
    <dbReference type="NCBI Taxonomy" id="361077"/>
    <lineage>
        <taxon>Eukaryota</taxon>
        <taxon>Amoebozoa</taxon>
        <taxon>Evosea</taxon>
        <taxon>Eumycetozoa</taxon>
        <taxon>Dictyostelia</taxon>
        <taxon>Dictyosteliales</taxon>
        <taxon>Raperosteliaceae</taxon>
        <taxon>Tieghemostelium</taxon>
    </lineage>
</organism>
<reference evidence="2 3" key="1">
    <citation type="submission" date="2015-12" db="EMBL/GenBank/DDBJ databases">
        <title>Dictyostelia acquired genes for synthesis and detection of signals that induce cell-type specialization by lateral gene transfer from prokaryotes.</title>
        <authorList>
            <person name="Gloeckner G."/>
            <person name="Schaap P."/>
        </authorList>
    </citation>
    <scope>NUCLEOTIDE SEQUENCE [LARGE SCALE GENOMIC DNA]</scope>
    <source>
        <strain evidence="2 3">TK</strain>
    </source>
</reference>
<keyword evidence="3" id="KW-1185">Reference proteome</keyword>
<protein>
    <submittedName>
        <fullName evidence="2">Uncharacterized protein</fullName>
    </submittedName>
</protein>
<dbReference type="OrthoDB" id="18769at2759"/>
<sequence>MFHKSLIKILKTNINSNIYNKKFYSTTSSISSNLLNTPTTNVDLGIPPVNNSSILSSNSTTEVKVNEQQQEQQQAQQQVIKGNCWCMLKCKLQDKRIESSKVKPITYESSKGWVLGDYNANYEAPLTKNRKHLISALIKEKDIFILEEQQDKINEEKKLVRDEEEPDESEIEKQEKSQTKLIFQSQEEQEEANREYPVLNDDTTSLGPVHVLYKNEWIITVVERIELDHKDNEPWFTLKLKTPIRQKDTYHCTFNIESVDLLEKLFAFNKSISIDKEFDKLFLTKCTGQENKEGTKALMESRPYLRESLMSLKCHLLPSIGFENSDINLELLKDDEVICKQGNRHLEFPKGTFQLCLEITGDESIWKKNPETIEKILYLYTVMLDSIVSTGQTVDSPLDTCYL</sequence>
<evidence type="ECO:0000313" key="3">
    <source>
        <dbReference type="Proteomes" id="UP000076078"/>
    </source>
</evidence>
<name>A0A152A5Y0_TIELA</name>
<dbReference type="OMA" id="CLINCKL"/>
<evidence type="ECO:0000256" key="1">
    <source>
        <dbReference type="SAM" id="MobiDB-lite"/>
    </source>
</evidence>
<feature type="region of interest" description="Disordered" evidence="1">
    <location>
        <begin position="157"/>
        <end position="200"/>
    </location>
</feature>
<dbReference type="FunCoup" id="A0A152A5Y0">
    <property type="interactions" value="738"/>
</dbReference>
<accession>A0A152A5Y0</accession>
<dbReference type="AlphaFoldDB" id="A0A152A5Y0"/>
<proteinExistence type="predicted"/>
<evidence type="ECO:0000313" key="2">
    <source>
        <dbReference type="EMBL" id="KYR01515.1"/>
    </source>
</evidence>
<gene>
    <name evidence="2" type="ORF">DLAC_01504</name>
</gene>
<dbReference type="InParanoid" id="A0A152A5Y0"/>
<dbReference type="EMBL" id="LODT01000006">
    <property type="protein sequence ID" value="KYR01515.1"/>
    <property type="molecule type" value="Genomic_DNA"/>
</dbReference>